<proteinExistence type="predicted"/>
<dbReference type="AlphaFoldDB" id="A0AAN6Y0H5"/>
<dbReference type="Proteomes" id="UP001301769">
    <property type="component" value="Unassembled WGS sequence"/>
</dbReference>
<sequence>MGKIGGSSDAEVIRILRKELAKANEELQSYRGLDAENARVRQELRFFKETAKPTEERGKIYTVGDQGTYRLNKSVKPQLWEVKIHSAVGGELLRQGLHLFKESFRAAARAHWPRIWPEIAEGPHLLRCAGDEMESYLRRISIPEIQQVCPFDPVGLRGFLEYDIRRIRNALAHQVAERFQYIWTLNDDLKGLQRCLIMMCDGPRARKVRALRDELTRAAQERAHLDIVMEGFRELPFDESEEDWDPSFPEPAAWKGIIEDEVEAEEKAGREAEPETNYRVPFQTQLPEYAKSLLEEHGCKGYLEKRNHAAPTSLFFGF</sequence>
<evidence type="ECO:0000313" key="1">
    <source>
        <dbReference type="EMBL" id="KAK4208985.1"/>
    </source>
</evidence>
<protein>
    <submittedName>
        <fullName evidence="1">Uncharacterized protein</fullName>
    </submittedName>
</protein>
<accession>A0AAN6Y0H5</accession>
<dbReference type="EMBL" id="MU858220">
    <property type="protein sequence ID" value="KAK4208985.1"/>
    <property type="molecule type" value="Genomic_DNA"/>
</dbReference>
<gene>
    <name evidence="1" type="ORF">QBC37DRAFT_391575</name>
</gene>
<name>A0AAN6Y0H5_9PEZI</name>
<reference evidence="1" key="2">
    <citation type="submission" date="2023-05" db="EMBL/GenBank/DDBJ databases">
        <authorList>
            <consortium name="Lawrence Berkeley National Laboratory"/>
            <person name="Steindorff A."/>
            <person name="Hensen N."/>
            <person name="Bonometti L."/>
            <person name="Westerberg I."/>
            <person name="Brannstrom I.O."/>
            <person name="Guillou S."/>
            <person name="Cros-Aarteil S."/>
            <person name="Calhoun S."/>
            <person name="Haridas S."/>
            <person name="Kuo A."/>
            <person name="Mondo S."/>
            <person name="Pangilinan J."/>
            <person name="Riley R."/>
            <person name="Labutti K."/>
            <person name="Andreopoulos B."/>
            <person name="Lipzen A."/>
            <person name="Chen C."/>
            <person name="Yanf M."/>
            <person name="Daum C."/>
            <person name="Ng V."/>
            <person name="Clum A."/>
            <person name="Ohm R."/>
            <person name="Martin F."/>
            <person name="Silar P."/>
            <person name="Natvig D."/>
            <person name="Lalanne C."/>
            <person name="Gautier V."/>
            <person name="Ament-Velasquez S.L."/>
            <person name="Kruys A."/>
            <person name="Hutchinson M.I."/>
            <person name="Powell A.J."/>
            <person name="Barry K."/>
            <person name="Miller A.N."/>
            <person name="Grigoriev I.V."/>
            <person name="Debuchy R."/>
            <person name="Gladieux P."/>
            <person name="Thoren M.H."/>
            <person name="Johannesson H."/>
        </authorList>
    </citation>
    <scope>NUCLEOTIDE SEQUENCE</scope>
    <source>
        <strain evidence="1">PSN293</strain>
    </source>
</reference>
<organism evidence="1 2">
    <name type="scientific">Rhypophila decipiens</name>
    <dbReference type="NCBI Taxonomy" id="261697"/>
    <lineage>
        <taxon>Eukaryota</taxon>
        <taxon>Fungi</taxon>
        <taxon>Dikarya</taxon>
        <taxon>Ascomycota</taxon>
        <taxon>Pezizomycotina</taxon>
        <taxon>Sordariomycetes</taxon>
        <taxon>Sordariomycetidae</taxon>
        <taxon>Sordariales</taxon>
        <taxon>Naviculisporaceae</taxon>
        <taxon>Rhypophila</taxon>
    </lineage>
</organism>
<evidence type="ECO:0000313" key="2">
    <source>
        <dbReference type="Proteomes" id="UP001301769"/>
    </source>
</evidence>
<keyword evidence="2" id="KW-1185">Reference proteome</keyword>
<comment type="caution">
    <text evidence="1">The sequence shown here is derived from an EMBL/GenBank/DDBJ whole genome shotgun (WGS) entry which is preliminary data.</text>
</comment>
<reference evidence="1" key="1">
    <citation type="journal article" date="2023" name="Mol. Phylogenet. Evol.">
        <title>Genome-scale phylogeny and comparative genomics of the fungal order Sordariales.</title>
        <authorList>
            <person name="Hensen N."/>
            <person name="Bonometti L."/>
            <person name="Westerberg I."/>
            <person name="Brannstrom I.O."/>
            <person name="Guillou S."/>
            <person name="Cros-Aarteil S."/>
            <person name="Calhoun S."/>
            <person name="Haridas S."/>
            <person name="Kuo A."/>
            <person name="Mondo S."/>
            <person name="Pangilinan J."/>
            <person name="Riley R."/>
            <person name="LaButti K."/>
            <person name="Andreopoulos B."/>
            <person name="Lipzen A."/>
            <person name="Chen C."/>
            <person name="Yan M."/>
            <person name="Daum C."/>
            <person name="Ng V."/>
            <person name="Clum A."/>
            <person name="Steindorff A."/>
            <person name="Ohm R.A."/>
            <person name="Martin F."/>
            <person name="Silar P."/>
            <person name="Natvig D.O."/>
            <person name="Lalanne C."/>
            <person name="Gautier V."/>
            <person name="Ament-Velasquez S.L."/>
            <person name="Kruys A."/>
            <person name="Hutchinson M.I."/>
            <person name="Powell A.J."/>
            <person name="Barry K."/>
            <person name="Miller A.N."/>
            <person name="Grigoriev I.V."/>
            <person name="Debuchy R."/>
            <person name="Gladieux P."/>
            <person name="Hiltunen Thoren M."/>
            <person name="Johannesson H."/>
        </authorList>
    </citation>
    <scope>NUCLEOTIDE SEQUENCE</scope>
    <source>
        <strain evidence="1">PSN293</strain>
    </source>
</reference>